<keyword evidence="4 7" id="KW-0863">Zinc-finger</keyword>
<evidence type="ECO:0000256" key="1">
    <source>
        <dbReference type="ARBA" id="ARBA00004123"/>
    </source>
</evidence>
<name>A0A1B0CLJ5_LUTLO</name>
<dbReference type="GO" id="GO:0005634">
    <property type="term" value="C:nucleus"/>
    <property type="evidence" value="ECO:0007669"/>
    <property type="project" value="UniProtKB-SubCell"/>
</dbReference>
<feature type="compositionally biased region" description="Basic residues" evidence="8">
    <location>
        <begin position="95"/>
        <end position="113"/>
    </location>
</feature>
<evidence type="ECO:0000313" key="10">
    <source>
        <dbReference type="EnsemblMetazoa" id="LLOJ005482-PA"/>
    </source>
</evidence>
<evidence type="ECO:0000256" key="2">
    <source>
        <dbReference type="ARBA" id="ARBA00022723"/>
    </source>
</evidence>
<evidence type="ECO:0000259" key="9">
    <source>
        <dbReference type="PROSITE" id="PS50157"/>
    </source>
</evidence>
<accession>A0A1B0CLJ5</accession>
<dbReference type="Pfam" id="PF00096">
    <property type="entry name" value="zf-C2H2"/>
    <property type="match status" value="3"/>
</dbReference>
<feature type="domain" description="C2H2-type" evidence="9">
    <location>
        <begin position="217"/>
        <end position="245"/>
    </location>
</feature>
<dbReference type="PANTHER" id="PTHR24376">
    <property type="entry name" value="ZINC FINGER PROTEIN"/>
    <property type="match status" value="1"/>
</dbReference>
<evidence type="ECO:0000256" key="6">
    <source>
        <dbReference type="ARBA" id="ARBA00023242"/>
    </source>
</evidence>
<feature type="domain" description="C2H2-type" evidence="9">
    <location>
        <begin position="336"/>
        <end position="363"/>
    </location>
</feature>
<dbReference type="VEuPathDB" id="VectorBase:LLOJ005482"/>
<dbReference type="SUPFAM" id="SSF57667">
    <property type="entry name" value="beta-beta-alpha zinc fingers"/>
    <property type="match status" value="4"/>
</dbReference>
<dbReference type="GO" id="GO:0000978">
    <property type="term" value="F:RNA polymerase II cis-regulatory region sequence-specific DNA binding"/>
    <property type="evidence" value="ECO:0007669"/>
    <property type="project" value="TreeGrafter"/>
</dbReference>
<keyword evidence="6" id="KW-0539">Nucleus</keyword>
<comment type="subcellular location">
    <subcellularLocation>
        <location evidence="1">Nucleus</location>
    </subcellularLocation>
</comment>
<feature type="domain" description="C2H2-type" evidence="9">
    <location>
        <begin position="307"/>
        <end position="334"/>
    </location>
</feature>
<dbReference type="EMBL" id="AJWK01017379">
    <property type="status" value="NOT_ANNOTATED_CDS"/>
    <property type="molecule type" value="Genomic_DNA"/>
</dbReference>
<feature type="domain" description="C2H2-type" evidence="9">
    <location>
        <begin position="364"/>
        <end position="392"/>
    </location>
</feature>
<proteinExistence type="predicted"/>
<keyword evidence="3" id="KW-0677">Repeat</keyword>
<dbReference type="InterPro" id="IPR036236">
    <property type="entry name" value="Znf_C2H2_sf"/>
</dbReference>
<dbReference type="Proteomes" id="UP000092461">
    <property type="component" value="Unassembled WGS sequence"/>
</dbReference>
<feature type="region of interest" description="Disordered" evidence="8">
    <location>
        <begin position="31"/>
        <end position="145"/>
    </location>
</feature>
<dbReference type="PROSITE" id="PS00028">
    <property type="entry name" value="ZINC_FINGER_C2H2_1"/>
    <property type="match status" value="8"/>
</dbReference>
<keyword evidence="2" id="KW-0479">Metal-binding</keyword>
<dbReference type="GO" id="GO:0001228">
    <property type="term" value="F:DNA-binding transcription activator activity, RNA polymerase II-specific"/>
    <property type="evidence" value="ECO:0007669"/>
    <property type="project" value="TreeGrafter"/>
</dbReference>
<evidence type="ECO:0000256" key="7">
    <source>
        <dbReference type="PROSITE-ProRule" id="PRU00042"/>
    </source>
</evidence>
<evidence type="ECO:0000256" key="5">
    <source>
        <dbReference type="ARBA" id="ARBA00022833"/>
    </source>
</evidence>
<dbReference type="PANTHER" id="PTHR24376:SF235">
    <property type="entry name" value="C2H2-TYPE DOMAIN-CONTAINING PROTEIN"/>
    <property type="match status" value="1"/>
</dbReference>
<keyword evidence="5" id="KW-0862">Zinc</keyword>
<evidence type="ECO:0000256" key="8">
    <source>
        <dbReference type="SAM" id="MobiDB-lite"/>
    </source>
</evidence>
<dbReference type="EnsemblMetazoa" id="LLOJ005482-RA">
    <property type="protein sequence ID" value="LLOJ005482-PA"/>
    <property type="gene ID" value="LLOJ005482"/>
</dbReference>
<feature type="compositionally biased region" description="Acidic residues" evidence="8">
    <location>
        <begin position="54"/>
        <end position="67"/>
    </location>
</feature>
<evidence type="ECO:0000256" key="4">
    <source>
        <dbReference type="ARBA" id="ARBA00022771"/>
    </source>
</evidence>
<feature type="compositionally biased region" description="Low complexity" evidence="8">
    <location>
        <begin position="78"/>
        <end position="88"/>
    </location>
</feature>
<protein>
    <recommendedName>
        <fullName evidence="9">C2H2-type domain-containing protein</fullName>
    </recommendedName>
</protein>
<dbReference type="SMART" id="SM00355">
    <property type="entry name" value="ZnF_C2H2"/>
    <property type="match status" value="10"/>
</dbReference>
<dbReference type="AlphaFoldDB" id="A0A1B0CLJ5"/>
<dbReference type="VEuPathDB" id="VectorBase:LLONM1_001507"/>
<evidence type="ECO:0000313" key="11">
    <source>
        <dbReference type="Proteomes" id="UP000092461"/>
    </source>
</evidence>
<feature type="domain" description="C2H2-type" evidence="9">
    <location>
        <begin position="278"/>
        <end position="301"/>
    </location>
</feature>
<reference evidence="10" key="1">
    <citation type="submission" date="2020-05" db="UniProtKB">
        <authorList>
            <consortium name="EnsemblMetazoa"/>
        </authorList>
    </citation>
    <scope>IDENTIFICATION</scope>
    <source>
        <strain evidence="10">Jacobina</strain>
    </source>
</reference>
<dbReference type="Gene3D" id="3.30.160.60">
    <property type="entry name" value="Classic Zinc Finger"/>
    <property type="match status" value="4"/>
</dbReference>
<sequence>MGCFQKIHDFQTLAVKARENEFRLSEVFGEYKPEVKCPESPPVHVKLEENDGEIKEEDSEGISDNESPEQAIKEESSGEASAPSGSSEIPEKRITRSRISRKKVQRKRGRKRKASLEEKEDVDEEENQSEVPEVDEDGRKRKDTRRLRDEKIDEEIHAFFKMECVLCNIPFPRFADVQVHFRKEHKRRGYVVCCGKKLLRPMKLHEHMQDHVNPTKHQCSICQKYYKSDQGLRVHKKLQHTPPELRKFRCDKCPQSFALISALTAHMISHMAPEEKTHKCDACGQAFALKTILVQHVRRVHENACVKVCEICAKVFRSKDTFEKHMGEHMNVQPNVPCTICGKLFKHRLAMQRHRYRHNTSGSLECPICQRVAANRQALHEHIKHNHRERKTFQCSICERIFKSRVSLKEHMASHTGQVLYQCLFCPKQFNSNANYFRHNKMSHPVEWEAEKEKRRAERINAEMKDK</sequence>
<evidence type="ECO:0000256" key="3">
    <source>
        <dbReference type="ARBA" id="ARBA00022737"/>
    </source>
</evidence>
<keyword evidence="11" id="KW-1185">Reference proteome</keyword>
<feature type="compositionally biased region" description="Acidic residues" evidence="8">
    <location>
        <begin position="118"/>
        <end position="136"/>
    </location>
</feature>
<feature type="domain" description="C2H2-type" evidence="9">
    <location>
        <begin position="421"/>
        <end position="449"/>
    </location>
</feature>
<dbReference type="InterPro" id="IPR013087">
    <property type="entry name" value="Znf_C2H2_type"/>
</dbReference>
<feature type="domain" description="C2H2-type" evidence="9">
    <location>
        <begin position="393"/>
        <end position="420"/>
    </location>
</feature>
<feature type="domain" description="C2H2-type" evidence="9">
    <location>
        <begin position="248"/>
        <end position="275"/>
    </location>
</feature>
<dbReference type="GO" id="GO:0008270">
    <property type="term" value="F:zinc ion binding"/>
    <property type="evidence" value="ECO:0007669"/>
    <property type="project" value="UniProtKB-KW"/>
</dbReference>
<dbReference type="PROSITE" id="PS50157">
    <property type="entry name" value="ZINC_FINGER_C2H2_2"/>
    <property type="match status" value="8"/>
</dbReference>
<organism evidence="10 11">
    <name type="scientific">Lutzomyia longipalpis</name>
    <name type="common">Sand fly</name>
    <dbReference type="NCBI Taxonomy" id="7200"/>
    <lineage>
        <taxon>Eukaryota</taxon>
        <taxon>Metazoa</taxon>
        <taxon>Ecdysozoa</taxon>
        <taxon>Arthropoda</taxon>
        <taxon>Hexapoda</taxon>
        <taxon>Insecta</taxon>
        <taxon>Pterygota</taxon>
        <taxon>Neoptera</taxon>
        <taxon>Endopterygota</taxon>
        <taxon>Diptera</taxon>
        <taxon>Nematocera</taxon>
        <taxon>Psychodoidea</taxon>
        <taxon>Psychodidae</taxon>
        <taxon>Lutzomyia</taxon>
        <taxon>Lutzomyia</taxon>
    </lineage>
</organism>